<reference evidence="4 5" key="1">
    <citation type="submission" date="2019-02" db="EMBL/GenBank/DDBJ databases">
        <title>Draft genome sequences of novel Actinobacteria.</title>
        <authorList>
            <person name="Sahin N."/>
            <person name="Ay H."/>
            <person name="Saygin H."/>
        </authorList>
    </citation>
    <scope>NUCLEOTIDE SEQUENCE [LARGE SCALE GENOMIC DNA]</scope>
    <source>
        <strain evidence="4 5">16K104</strain>
    </source>
</reference>
<protein>
    <recommendedName>
        <fullName evidence="6">TPM domain-containing protein</fullName>
    </recommendedName>
</protein>
<evidence type="ECO:0000256" key="1">
    <source>
        <dbReference type="SAM" id="MobiDB-lite"/>
    </source>
</evidence>
<comment type="caution">
    <text evidence="4">The sequence shown here is derived from an EMBL/GenBank/DDBJ whole genome shotgun (WGS) entry which is preliminary data.</text>
</comment>
<keyword evidence="5" id="KW-1185">Reference proteome</keyword>
<gene>
    <name evidence="4" type="ORF">E1218_23505</name>
</gene>
<keyword evidence="2" id="KW-0812">Transmembrane</keyword>
<feature type="compositionally biased region" description="Basic and acidic residues" evidence="1">
    <location>
        <begin position="166"/>
        <end position="177"/>
    </location>
</feature>
<feature type="signal peptide" evidence="3">
    <location>
        <begin position="1"/>
        <end position="22"/>
    </location>
</feature>
<feature type="region of interest" description="Disordered" evidence="1">
    <location>
        <begin position="155"/>
        <end position="177"/>
    </location>
</feature>
<dbReference type="OrthoDB" id="3829378at2"/>
<sequence length="218" mass="22908">MSRRLLLLLMATVALLSGTAWAADPPDPRITAATAAWANDPLYVDPDYTSVVDATQAAEMLRAIESAPVPVYVAVVPTGEWFPEEGDTELLAGRLAAANGKPGVYVVMDGTTTYGTEHEVKAYARASDYAEANQSMGSQLADYLANVKADDRYDAKPARTEPLPPRPERTSEPDRFTTRDAIGNGLGGGVLGLMSGALLAGVVLGVAAMVARRAGGTR</sequence>
<proteinExistence type="predicted"/>
<organism evidence="4 5">
    <name type="scientific">Kribbella turkmenica</name>
    <dbReference type="NCBI Taxonomy" id="2530375"/>
    <lineage>
        <taxon>Bacteria</taxon>
        <taxon>Bacillati</taxon>
        <taxon>Actinomycetota</taxon>
        <taxon>Actinomycetes</taxon>
        <taxon>Propionibacteriales</taxon>
        <taxon>Kribbellaceae</taxon>
        <taxon>Kribbella</taxon>
    </lineage>
</organism>
<dbReference type="Proteomes" id="UP000295172">
    <property type="component" value="Unassembled WGS sequence"/>
</dbReference>
<feature type="transmembrane region" description="Helical" evidence="2">
    <location>
        <begin position="186"/>
        <end position="211"/>
    </location>
</feature>
<evidence type="ECO:0000313" key="5">
    <source>
        <dbReference type="Proteomes" id="UP000295172"/>
    </source>
</evidence>
<evidence type="ECO:0000256" key="3">
    <source>
        <dbReference type="SAM" id="SignalP"/>
    </source>
</evidence>
<evidence type="ECO:0000256" key="2">
    <source>
        <dbReference type="SAM" id="Phobius"/>
    </source>
</evidence>
<evidence type="ECO:0000313" key="4">
    <source>
        <dbReference type="EMBL" id="TDD19732.1"/>
    </source>
</evidence>
<dbReference type="AlphaFoldDB" id="A0A4R4WL09"/>
<evidence type="ECO:0008006" key="6">
    <source>
        <dbReference type="Google" id="ProtNLM"/>
    </source>
</evidence>
<accession>A0A4R4WL09</accession>
<keyword evidence="2" id="KW-1133">Transmembrane helix</keyword>
<name>A0A4R4WL09_9ACTN</name>
<feature type="chain" id="PRO_5020338179" description="TPM domain-containing protein" evidence="3">
    <location>
        <begin position="23"/>
        <end position="218"/>
    </location>
</feature>
<dbReference type="EMBL" id="SMKR01000111">
    <property type="protein sequence ID" value="TDD19732.1"/>
    <property type="molecule type" value="Genomic_DNA"/>
</dbReference>
<keyword evidence="2" id="KW-0472">Membrane</keyword>
<keyword evidence="3" id="KW-0732">Signal</keyword>